<dbReference type="InterPro" id="IPR012933">
    <property type="entry name" value="HicA_mRNA_interferase"/>
</dbReference>
<keyword evidence="3" id="KW-0255">Endonuclease</keyword>
<dbReference type="GO" id="GO:0016787">
    <property type="term" value="F:hydrolase activity"/>
    <property type="evidence" value="ECO:0007669"/>
    <property type="project" value="UniProtKB-KW"/>
</dbReference>
<comment type="caution">
    <text evidence="7">The sequence shown here is derived from an EMBL/GenBank/DDBJ whole genome shotgun (WGS) entry which is preliminary data.</text>
</comment>
<keyword evidence="2" id="KW-0540">Nuclease</keyword>
<dbReference type="AlphaFoldDB" id="A0A0W8F286"/>
<dbReference type="Pfam" id="PF07927">
    <property type="entry name" value="HicA_toxin"/>
    <property type="match status" value="1"/>
</dbReference>
<dbReference type="Gene3D" id="3.30.920.30">
    <property type="entry name" value="Hypothetical protein"/>
    <property type="match status" value="1"/>
</dbReference>
<dbReference type="EMBL" id="LNQE01001596">
    <property type="protein sequence ID" value="KUG14991.1"/>
    <property type="molecule type" value="Genomic_DNA"/>
</dbReference>
<dbReference type="SUPFAM" id="SSF54786">
    <property type="entry name" value="YcfA/nrd intein domain"/>
    <property type="match status" value="1"/>
</dbReference>
<evidence type="ECO:0000256" key="6">
    <source>
        <dbReference type="ARBA" id="ARBA00023016"/>
    </source>
</evidence>
<evidence type="ECO:0008006" key="8">
    <source>
        <dbReference type="Google" id="ProtNLM"/>
    </source>
</evidence>
<reference evidence="7" key="1">
    <citation type="journal article" date="2015" name="Proc. Natl. Acad. Sci. U.S.A.">
        <title>Networks of energetic and metabolic interactions define dynamics in microbial communities.</title>
        <authorList>
            <person name="Embree M."/>
            <person name="Liu J.K."/>
            <person name="Al-Bassam M.M."/>
            <person name="Zengler K."/>
        </authorList>
    </citation>
    <scope>NUCLEOTIDE SEQUENCE</scope>
</reference>
<evidence type="ECO:0000256" key="2">
    <source>
        <dbReference type="ARBA" id="ARBA00022722"/>
    </source>
</evidence>
<dbReference type="GO" id="GO:0004519">
    <property type="term" value="F:endonuclease activity"/>
    <property type="evidence" value="ECO:0007669"/>
    <property type="project" value="UniProtKB-KW"/>
</dbReference>
<evidence type="ECO:0000256" key="4">
    <source>
        <dbReference type="ARBA" id="ARBA00022801"/>
    </source>
</evidence>
<protein>
    <recommendedName>
        <fullName evidence="8">Ycfa family protein</fullName>
    </recommendedName>
</protein>
<keyword evidence="4" id="KW-0378">Hydrolase</keyword>
<keyword evidence="5" id="KW-0694">RNA-binding</keyword>
<proteinExistence type="predicted"/>
<name>A0A0W8F286_9ZZZZ</name>
<gene>
    <name evidence="7" type="ORF">ASZ90_015358</name>
</gene>
<evidence type="ECO:0000313" key="7">
    <source>
        <dbReference type="EMBL" id="KUG14991.1"/>
    </source>
</evidence>
<accession>A0A0W8F286</accession>
<evidence type="ECO:0000256" key="5">
    <source>
        <dbReference type="ARBA" id="ARBA00022884"/>
    </source>
</evidence>
<keyword evidence="1" id="KW-1277">Toxin-antitoxin system</keyword>
<dbReference type="InterPro" id="IPR038570">
    <property type="entry name" value="HicA_sf"/>
</dbReference>
<evidence type="ECO:0000256" key="1">
    <source>
        <dbReference type="ARBA" id="ARBA00022649"/>
    </source>
</evidence>
<organism evidence="7">
    <name type="scientific">hydrocarbon metagenome</name>
    <dbReference type="NCBI Taxonomy" id="938273"/>
    <lineage>
        <taxon>unclassified sequences</taxon>
        <taxon>metagenomes</taxon>
        <taxon>ecological metagenomes</taxon>
    </lineage>
</organism>
<dbReference type="GO" id="GO:0003729">
    <property type="term" value="F:mRNA binding"/>
    <property type="evidence" value="ECO:0007669"/>
    <property type="project" value="InterPro"/>
</dbReference>
<sequence length="76" mass="8442">MKLPRDVGGDDLVRRLTLIGYERVHQTGSHVRIRAIIDGKPHTITIPRNNPLRVGTFHHIPKRCGGASSHSTNPTD</sequence>
<keyword evidence="6" id="KW-0346">Stress response</keyword>
<evidence type="ECO:0000256" key="3">
    <source>
        <dbReference type="ARBA" id="ARBA00022759"/>
    </source>
</evidence>